<dbReference type="InterPro" id="IPR000953">
    <property type="entry name" value="Chromo/chromo_shadow_dom"/>
</dbReference>
<dbReference type="InterPro" id="IPR050951">
    <property type="entry name" value="Retrovirus_Pol_polyprotein"/>
</dbReference>
<protein>
    <submittedName>
        <fullName evidence="13">Mitochondrial protein</fullName>
    </submittedName>
</protein>
<accession>A0AAW2MCD0</accession>
<dbReference type="InterPro" id="IPR056924">
    <property type="entry name" value="SH3_Tf2-1"/>
</dbReference>
<keyword evidence="6" id="KW-0229">DNA integration</keyword>
<evidence type="ECO:0000313" key="13">
    <source>
        <dbReference type="EMBL" id="KAL0329174.1"/>
    </source>
</evidence>
<feature type="domain" description="Chromo" evidence="12">
    <location>
        <begin position="293"/>
        <end position="343"/>
    </location>
</feature>
<evidence type="ECO:0000256" key="9">
    <source>
        <dbReference type="ARBA" id="ARBA00023125"/>
    </source>
</evidence>
<evidence type="ECO:0000256" key="11">
    <source>
        <dbReference type="SAM" id="Coils"/>
    </source>
</evidence>
<proteinExistence type="predicted"/>
<dbReference type="GO" id="GO:0046872">
    <property type="term" value="F:metal ion binding"/>
    <property type="evidence" value="ECO:0007669"/>
    <property type="project" value="UniProtKB-KW"/>
</dbReference>
<evidence type="ECO:0000259" key="12">
    <source>
        <dbReference type="PROSITE" id="PS50013"/>
    </source>
</evidence>
<dbReference type="PANTHER" id="PTHR37984">
    <property type="entry name" value="PROTEIN CBG26694"/>
    <property type="match status" value="1"/>
</dbReference>
<keyword evidence="8" id="KW-0548">Nucleotidyltransferase</keyword>
<keyword evidence="1" id="KW-0645">Protease</keyword>
<dbReference type="GO" id="GO:0015074">
    <property type="term" value="P:DNA integration"/>
    <property type="evidence" value="ECO:0007669"/>
    <property type="project" value="UniProtKB-KW"/>
</dbReference>
<keyword evidence="3" id="KW-0064">Aspartyl protease</keyword>
<keyword evidence="8" id="KW-0808">Transferase</keyword>
<dbReference type="PANTHER" id="PTHR37984:SF5">
    <property type="entry name" value="PROTEIN NYNRIN-LIKE"/>
    <property type="match status" value="1"/>
</dbReference>
<keyword evidence="7" id="KW-0695">RNA-directed DNA polymerase</keyword>
<dbReference type="FunFam" id="3.30.70.270:FF:000020">
    <property type="entry name" value="Transposon Tf2-6 polyprotein-like Protein"/>
    <property type="match status" value="1"/>
</dbReference>
<dbReference type="PROSITE" id="PS50013">
    <property type="entry name" value="CHROMO_2"/>
    <property type="match status" value="1"/>
</dbReference>
<reference evidence="13" key="2">
    <citation type="journal article" date="2024" name="Plant">
        <title>Genomic evolution and insights into agronomic trait innovations of Sesamum species.</title>
        <authorList>
            <person name="Miao H."/>
            <person name="Wang L."/>
            <person name="Qu L."/>
            <person name="Liu H."/>
            <person name="Sun Y."/>
            <person name="Le M."/>
            <person name="Wang Q."/>
            <person name="Wei S."/>
            <person name="Zheng Y."/>
            <person name="Lin W."/>
            <person name="Duan Y."/>
            <person name="Cao H."/>
            <person name="Xiong S."/>
            <person name="Wang X."/>
            <person name="Wei L."/>
            <person name="Li C."/>
            <person name="Ma Q."/>
            <person name="Ju M."/>
            <person name="Zhao R."/>
            <person name="Li G."/>
            <person name="Mu C."/>
            <person name="Tian Q."/>
            <person name="Mei H."/>
            <person name="Zhang T."/>
            <person name="Gao T."/>
            <person name="Zhang H."/>
        </authorList>
    </citation>
    <scope>NUCLEOTIDE SEQUENCE</scope>
    <source>
        <strain evidence="13">G02</strain>
    </source>
</reference>
<organism evidence="13">
    <name type="scientific">Sesamum radiatum</name>
    <name type="common">Black benniseed</name>
    <dbReference type="NCBI Taxonomy" id="300843"/>
    <lineage>
        <taxon>Eukaryota</taxon>
        <taxon>Viridiplantae</taxon>
        <taxon>Streptophyta</taxon>
        <taxon>Embryophyta</taxon>
        <taxon>Tracheophyta</taxon>
        <taxon>Spermatophyta</taxon>
        <taxon>Magnoliopsida</taxon>
        <taxon>eudicotyledons</taxon>
        <taxon>Gunneridae</taxon>
        <taxon>Pentapetalae</taxon>
        <taxon>asterids</taxon>
        <taxon>lamiids</taxon>
        <taxon>Lamiales</taxon>
        <taxon>Pedaliaceae</taxon>
        <taxon>Sesamum</taxon>
    </lineage>
</organism>
<dbReference type="Pfam" id="PF24626">
    <property type="entry name" value="SH3_Tf2-1"/>
    <property type="match status" value="1"/>
</dbReference>
<dbReference type="Pfam" id="PF17921">
    <property type="entry name" value="Integrase_H2C2"/>
    <property type="match status" value="1"/>
</dbReference>
<keyword evidence="5" id="KW-0460">Magnesium</keyword>
<reference evidence="13" key="1">
    <citation type="submission" date="2020-06" db="EMBL/GenBank/DDBJ databases">
        <authorList>
            <person name="Li T."/>
            <person name="Hu X."/>
            <person name="Zhang T."/>
            <person name="Song X."/>
            <person name="Zhang H."/>
            <person name="Dai N."/>
            <person name="Sheng W."/>
            <person name="Hou X."/>
            <person name="Wei L."/>
        </authorList>
    </citation>
    <scope>NUCLEOTIDE SEQUENCE</scope>
    <source>
        <strain evidence="13">G02</strain>
        <tissue evidence="13">Leaf</tissue>
    </source>
</reference>
<keyword evidence="9" id="KW-0238">DNA-binding</keyword>
<keyword evidence="2" id="KW-0479">Metal-binding</keyword>
<dbReference type="GO" id="GO:0004190">
    <property type="term" value="F:aspartic-type endopeptidase activity"/>
    <property type="evidence" value="ECO:0007669"/>
    <property type="project" value="UniProtKB-KW"/>
</dbReference>
<dbReference type="InterPro" id="IPR016197">
    <property type="entry name" value="Chromo-like_dom_sf"/>
</dbReference>
<evidence type="ECO:0000256" key="6">
    <source>
        <dbReference type="ARBA" id="ARBA00022908"/>
    </source>
</evidence>
<evidence type="ECO:0000256" key="2">
    <source>
        <dbReference type="ARBA" id="ARBA00022723"/>
    </source>
</evidence>
<dbReference type="SUPFAM" id="SSF56672">
    <property type="entry name" value="DNA/RNA polymerases"/>
    <property type="match status" value="1"/>
</dbReference>
<dbReference type="GO" id="GO:0003887">
    <property type="term" value="F:DNA-directed DNA polymerase activity"/>
    <property type="evidence" value="ECO:0007669"/>
    <property type="project" value="UniProtKB-KW"/>
</dbReference>
<dbReference type="AlphaFoldDB" id="A0AAW2MCD0"/>
<evidence type="ECO:0000256" key="3">
    <source>
        <dbReference type="ARBA" id="ARBA00022750"/>
    </source>
</evidence>
<dbReference type="SUPFAM" id="SSF54160">
    <property type="entry name" value="Chromo domain-like"/>
    <property type="match status" value="1"/>
</dbReference>
<dbReference type="Gene3D" id="1.10.340.70">
    <property type="match status" value="1"/>
</dbReference>
<evidence type="ECO:0000256" key="7">
    <source>
        <dbReference type="ARBA" id="ARBA00022918"/>
    </source>
</evidence>
<dbReference type="GO" id="GO:0006310">
    <property type="term" value="P:DNA recombination"/>
    <property type="evidence" value="ECO:0007669"/>
    <property type="project" value="UniProtKB-KW"/>
</dbReference>
<evidence type="ECO:0000256" key="1">
    <source>
        <dbReference type="ARBA" id="ARBA00022670"/>
    </source>
</evidence>
<dbReference type="InterPro" id="IPR043128">
    <property type="entry name" value="Rev_trsase/Diguanyl_cyclase"/>
</dbReference>
<evidence type="ECO:0000256" key="5">
    <source>
        <dbReference type="ARBA" id="ARBA00022842"/>
    </source>
</evidence>
<name>A0AAW2MCD0_SESRA</name>
<evidence type="ECO:0000256" key="10">
    <source>
        <dbReference type="ARBA" id="ARBA00023172"/>
    </source>
</evidence>
<dbReference type="GO" id="GO:0003677">
    <property type="term" value="F:DNA binding"/>
    <property type="evidence" value="ECO:0007669"/>
    <property type="project" value="UniProtKB-KW"/>
</dbReference>
<keyword evidence="8" id="KW-0239">DNA-directed DNA polymerase</keyword>
<dbReference type="Gene3D" id="3.30.70.270">
    <property type="match status" value="1"/>
</dbReference>
<evidence type="ECO:0000256" key="4">
    <source>
        <dbReference type="ARBA" id="ARBA00022801"/>
    </source>
</evidence>
<dbReference type="EMBL" id="JACGWJ010000022">
    <property type="protein sequence ID" value="KAL0329174.1"/>
    <property type="molecule type" value="Genomic_DNA"/>
</dbReference>
<comment type="caution">
    <text evidence="13">The sequence shown here is derived from an EMBL/GenBank/DDBJ whole genome shotgun (WGS) entry which is preliminary data.</text>
</comment>
<gene>
    <name evidence="13" type="ORF">Sradi_4904100</name>
</gene>
<feature type="coiled-coil region" evidence="11">
    <location>
        <begin position="204"/>
        <end position="231"/>
    </location>
</feature>
<sequence>MMDWPEPKIVKELQGFLGLTGYYRHFVKDYEKIAKPLIELLQQEGFTWTVAATYAFHALKKVVCNVPVLALPNFSKEFIIETNSFGEGIGAVLQRQGRPIAYISKALIGGHSGIQVTLQRIKQWLYWKGLKQDVHEFIKVCDTCQRCRGENVAYPSLLQPLPIPKGVWRDISLDFEFFKLQQEPPLHSPYTPYDSSTDSVDRSLQNREATLRLLQKNLTKARDRMKKQADKGRSEQEFNVIQRIGKVVYRLDLPPYTKIHSTFHVFQLKKCHGDSVAPWSLPFMLAPHRHLVLEPEAILDRRIIPFHNRPLMQILVKWFNTPTGDNTWENYYEFMQKFPNFGP</sequence>
<dbReference type="GO" id="GO:0006508">
    <property type="term" value="P:proteolysis"/>
    <property type="evidence" value="ECO:0007669"/>
    <property type="project" value="UniProtKB-KW"/>
</dbReference>
<dbReference type="InterPro" id="IPR043502">
    <property type="entry name" value="DNA/RNA_pol_sf"/>
</dbReference>
<keyword evidence="10" id="KW-0233">DNA recombination</keyword>
<evidence type="ECO:0000256" key="8">
    <source>
        <dbReference type="ARBA" id="ARBA00022932"/>
    </source>
</evidence>
<dbReference type="GO" id="GO:0003964">
    <property type="term" value="F:RNA-directed DNA polymerase activity"/>
    <property type="evidence" value="ECO:0007669"/>
    <property type="project" value="UniProtKB-KW"/>
</dbReference>
<dbReference type="InterPro" id="IPR041588">
    <property type="entry name" value="Integrase_H2C2"/>
</dbReference>
<keyword evidence="4" id="KW-0378">Hydrolase</keyword>
<keyword evidence="11" id="KW-0175">Coiled coil</keyword>